<evidence type="ECO:0000256" key="6">
    <source>
        <dbReference type="RuleBase" id="RU003915"/>
    </source>
</evidence>
<dbReference type="PANTHER" id="PTHR43811:SF19">
    <property type="entry name" value="39 KDA FK506-BINDING NUCLEAR PROTEIN"/>
    <property type="match status" value="1"/>
</dbReference>
<dbReference type="InterPro" id="IPR001179">
    <property type="entry name" value="PPIase_FKBP_dom"/>
</dbReference>
<dbReference type="SUPFAM" id="SSF54534">
    <property type="entry name" value="FKBP-like"/>
    <property type="match status" value="1"/>
</dbReference>
<evidence type="ECO:0000256" key="7">
    <source>
        <dbReference type="SAM" id="Coils"/>
    </source>
</evidence>
<dbReference type="EMBL" id="CAXJIO010000010">
    <property type="protein sequence ID" value="CAL2101763.1"/>
    <property type="molecule type" value="Genomic_DNA"/>
</dbReference>
<proteinExistence type="inferred from homology"/>
<dbReference type="EC" id="5.2.1.8" evidence="6"/>
<dbReference type="Gene3D" id="3.10.50.40">
    <property type="match status" value="1"/>
</dbReference>
<comment type="similarity">
    <text evidence="2 6">Belongs to the FKBP-type PPIase family.</text>
</comment>
<keyword evidence="4 5" id="KW-0413">Isomerase</keyword>
<sequence length="257" mass="28675">MKLTKVLAVAIAGMAIVSCNNGGFKAKSSLDNELDSVSYSLGLDMAVKIKANFDEMDQNLFVQGFKNGMDSTSMLIETKDVNEVLRAYFQKKQQEKMKQMQEEQKKKAEKEFADYKKENEQFLVDNKTKDGVQTTASGLQYIVEKEGAGEAPTGNQRVKVLYKGTLTDGTVFDSNENRERPSEFGIGQVIKGWTEGLQLMKPGAKYKFFIPQELAYGHQQRGQHIKPFSTLVFEVELMEVVQDNLGAGHSKGDGHGH</sequence>
<dbReference type="Proteomes" id="UP001497527">
    <property type="component" value="Unassembled WGS sequence"/>
</dbReference>
<keyword evidence="10" id="KW-1185">Reference proteome</keyword>
<keyword evidence="3 5" id="KW-0697">Rotamase</keyword>
<dbReference type="RefSeq" id="WP_348715085.1">
    <property type="nucleotide sequence ID" value="NZ_CAXJIO010000010.1"/>
</dbReference>
<name>A0ABM9P867_9FLAO</name>
<dbReference type="Pfam" id="PF01346">
    <property type="entry name" value="FKBP_N"/>
    <property type="match status" value="1"/>
</dbReference>
<dbReference type="PROSITE" id="PS51257">
    <property type="entry name" value="PROKAR_LIPOPROTEIN"/>
    <property type="match status" value="1"/>
</dbReference>
<protein>
    <recommendedName>
        <fullName evidence="6">Peptidyl-prolyl cis-trans isomerase</fullName>
        <ecNumber evidence="6">5.2.1.8</ecNumber>
    </recommendedName>
</protein>
<feature type="coiled-coil region" evidence="7">
    <location>
        <begin position="90"/>
        <end position="125"/>
    </location>
</feature>
<evidence type="ECO:0000256" key="5">
    <source>
        <dbReference type="PROSITE-ProRule" id="PRU00277"/>
    </source>
</evidence>
<gene>
    <name evidence="9" type="ORF">T190423A01A_10326</name>
</gene>
<evidence type="ECO:0000256" key="2">
    <source>
        <dbReference type="ARBA" id="ARBA00006577"/>
    </source>
</evidence>
<dbReference type="PANTHER" id="PTHR43811">
    <property type="entry name" value="FKBP-TYPE PEPTIDYL-PROLYL CIS-TRANS ISOMERASE FKPA"/>
    <property type="match status" value="1"/>
</dbReference>
<evidence type="ECO:0000256" key="3">
    <source>
        <dbReference type="ARBA" id="ARBA00023110"/>
    </source>
</evidence>
<keyword evidence="7" id="KW-0175">Coiled coil</keyword>
<dbReference type="InterPro" id="IPR046357">
    <property type="entry name" value="PPIase_dom_sf"/>
</dbReference>
<evidence type="ECO:0000313" key="10">
    <source>
        <dbReference type="Proteomes" id="UP001497527"/>
    </source>
</evidence>
<evidence type="ECO:0000256" key="4">
    <source>
        <dbReference type="ARBA" id="ARBA00023235"/>
    </source>
</evidence>
<evidence type="ECO:0000256" key="1">
    <source>
        <dbReference type="ARBA" id="ARBA00000971"/>
    </source>
</evidence>
<reference evidence="9 10" key="1">
    <citation type="submission" date="2024-05" db="EMBL/GenBank/DDBJ databases">
        <authorList>
            <person name="Duchaud E."/>
        </authorList>
    </citation>
    <scope>NUCLEOTIDE SEQUENCE [LARGE SCALE GENOMIC DNA]</scope>
    <source>
        <strain evidence="9">Ena-SAMPLE-TAB-13-05-2024-13:56:06:370-140308</strain>
    </source>
</reference>
<comment type="catalytic activity">
    <reaction evidence="1 5 6">
        <text>[protein]-peptidylproline (omega=180) = [protein]-peptidylproline (omega=0)</text>
        <dbReference type="Rhea" id="RHEA:16237"/>
        <dbReference type="Rhea" id="RHEA-COMP:10747"/>
        <dbReference type="Rhea" id="RHEA-COMP:10748"/>
        <dbReference type="ChEBI" id="CHEBI:83833"/>
        <dbReference type="ChEBI" id="CHEBI:83834"/>
        <dbReference type="EC" id="5.2.1.8"/>
    </reaction>
</comment>
<dbReference type="InterPro" id="IPR036944">
    <property type="entry name" value="PPIase_FKBP_N_sf"/>
</dbReference>
<dbReference type="PROSITE" id="PS50059">
    <property type="entry name" value="FKBP_PPIASE"/>
    <property type="match status" value="1"/>
</dbReference>
<evidence type="ECO:0000259" key="8">
    <source>
        <dbReference type="PROSITE" id="PS50059"/>
    </source>
</evidence>
<dbReference type="Pfam" id="PF00254">
    <property type="entry name" value="FKBP_C"/>
    <property type="match status" value="1"/>
</dbReference>
<dbReference type="GO" id="GO:0003755">
    <property type="term" value="F:peptidyl-prolyl cis-trans isomerase activity"/>
    <property type="evidence" value="ECO:0007669"/>
    <property type="project" value="UniProtKB-EC"/>
</dbReference>
<accession>A0ABM9P867</accession>
<dbReference type="Gene3D" id="1.10.287.460">
    <property type="entry name" value="Peptidyl-prolyl cis-trans isomerase, FKBP-type, N-terminal domain"/>
    <property type="match status" value="1"/>
</dbReference>
<dbReference type="InterPro" id="IPR000774">
    <property type="entry name" value="PPIase_FKBP_N"/>
</dbReference>
<organism evidence="9 10">
    <name type="scientific">Tenacibaculum polynesiense</name>
    <dbReference type="NCBI Taxonomy" id="3137857"/>
    <lineage>
        <taxon>Bacteria</taxon>
        <taxon>Pseudomonadati</taxon>
        <taxon>Bacteroidota</taxon>
        <taxon>Flavobacteriia</taxon>
        <taxon>Flavobacteriales</taxon>
        <taxon>Flavobacteriaceae</taxon>
        <taxon>Tenacibaculum</taxon>
    </lineage>
</organism>
<evidence type="ECO:0000313" key="9">
    <source>
        <dbReference type="EMBL" id="CAL2101763.1"/>
    </source>
</evidence>
<feature type="domain" description="PPIase FKBP-type" evidence="8">
    <location>
        <begin position="155"/>
        <end position="241"/>
    </location>
</feature>
<comment type="caution">
    <text evidence="9">The sequence shown here is derived from an EMBL/GenBank/DDBJ whole genome shotgun (WGS) entry which is preliminary data.</text>
</comment>